<evidence type="ECO:0000313" key="12">
    <source>
        <dbReference type="Proteomes" id="UP000663829"/>
    </source>
</evidence>
<evidence type="ECO:0000313" key="10">
    <source>
        <dbReference type="EMBL" id="CAF1224340.1"/>
    </source>
</evidence>
<protein>
    <recommendedName>
        <fullName evidence="9">Nuclear receptor domain-containing protein</fullName>
    </recommendedName>
</protein>
<feature type="domain" description="Nuclear receptor" evidence="9">
    <location>
        <begin position="70"/>
        <end position="146"/>
    </location>
</feature>
<dbReference type="GO" id="GO:0004879">
    <property type="term" value="F:nuclear receptor activity"/>
    <property type="evidence" value="ECO:0007669"/>
    <property type="project" value="TreeGrafter"/>
</dbReference>
<proteinExistence type="predicted"/>
<keyword evidence="4" id="KW-0805">Transcription regulation</keyword>
<dbReference type="Gene3D" id="3.30.50.10">
    <property type="entry name" value="Erythroid Transcription Factor GATA-1, subunit A"/>
    <property type="match status" value="1"/>
</dbReference>
<dbReference type="GO" id="GO:0045944">
    <property type="term" value="P:positive regulation of transcription by RNA polymerase II"/>
    <property type="evidence" value="ECO:0007669"/>
    <property type="project" value="TreeGrafter"/>
</dbReference>
<keyword evidence="8" id="KW-0539">Nucleus</keyword>
<gene>
    <name evidence="10" type="ORF">GPM918_LOCUS24848</name>
    <name evidence="11" type="ORF">SRO942_LOCUS24848</name>
</gene>
<sequence>MNDNFNSFNTMDNMFDTFLSDMIDFPPDPFEQFDDFMQLTDLSEISCDLACLSNMDDLQKVEEEQQTQQQTACCVCGDKATGFNFGQITCESCKAFFRRNALRYNPYLKCRFSGSCKIDIFTRRHCTYCRLKKCFQMKMNKEYIRTKNENELRKLEIKESKRLKEVQGVLKSKMICTLNILNNDVSLLSQGDRCRINNIIVCYEQETKPDALDSYSVLNSSTTLTKLVNIECSIYMALCSFFKNIPEFHELDIDDQMKLIKCNIRTLMPLNFLLLSSFNVQSAPENIMLTVHGDEFHRKMTNFNTKCSIFVHNSTTIKLLLIILILSTSLLTTDNMKSIPTNNENSLQFYKAQTFYTELLWKYTLHTYGEYEAVVIFNLIISQCLNLQKLTVQRDQHLRTKTDFNEIEPLMQSILSITY</sequence>
<dbReference type="EMBL" id="CAJNOQ010009412">
    <property type="protein sequence ID" value="CAF1224340.1"/>
    <property type="molecule type" value="Genomic_DNA"/>
</dbReference>
<dbReference type="AlphaFoldDB" id="A0A814Y4K4"/>
<keyword evidence="5" id="KW-0238">DNA-binding</keyword>
<dbReference type="Proteomes" id="UP000681722">
    <property type="component" value="Unassembled WGS sequence"/>
</dbReference>
<dbReference type="PRINTS" id="PR00047">
    <property type="entry name" value="STROIDFINGER"/>
</dbReference>
<dbReference type="InterPro" id="IPR013088">
    <property type="entry name" value="Znf_NHR/GATA"/>
</dbReference>
<dbReference type="GO" id="GO:0030154">
    <property type="term" value="P:cell differentiation"/>
    <property type="evidence" value="ECO:0007669"/>
    <property type="project" value="TreeGrafter"/>
</dbReference>
<dbReference type="SMART" id="SM00399">
    <property type="entry name" value="ZnF_C4"/>
    <property type="match status" value="1"/>
</dbReference>
<accession>A0A814Y4K4</accession>
<name>A0A814Y4K4_9BILA</name>
<keyword evidence="1" id="KW-0479">Metal-binding</keyword>
<dbReference type="SUPFAM" id="SSF48508">
    <property type="entry name" value="Nuclear receptor ligand-binding domain"/>
    <property type="match status" value="1"/>
</dbReference>
<dbReference type="SUPFAM" id="SSF57716">
    <property type="entry name" value="Glucocorticoid receptor-like (DNA-binding domain)"/>
    <property type="match status" value="1"/>
</dbReference>
<evidence type="ECO:0000256" key="5">
    <source>
        <dbReference type="ARBA" id="ARBA00023125"/>
    </source>
</evidence>
<keyword evidence="2" id="KW-0863">Zinc-finger</keyword>
<dbReference type="EMBL" id="CAJOBC010009414">
    <property type="protein sequence ID" value="CAF3987377.1"/>
    <property type="molecule type" value="Genomic_DNA"/>
</dbReference>
<dbReference type="PROSITE" id="PS51030">
    <property type="entry name" value="NUCLEAR_REC_DBD_2"/>
    <property type="match status" value="1"/>
</dbReference>
<dbReference type="Pfam" id="PF00105">
    <property type="entry name" value="zf-C4"/>
    <property type="match status" value="1"/>
</dbReference>
<dbReference type="PANTHER" id="PTHR24082:SF283">
    <property type="entry name" value="NUCLEAR HORMONE RECEPTOR HR96"/>
    <property type="match status" value="1"/>
</dbReference>
<dbReference type="Gene3D" id="1.10.565.10">
    <property type="entry name" value="Retinoid X Receptor"/>
    <property type="match status" value="1"/>
</dbReference>
<evidence type="ECO:0000256" key="3">
    <source>
        <dbReference type="ARBA" id="ARBA00022833"/>
    </source>
</evidence>
<organism evidence="10 12">
    <name type="scientific">Didymodactylos carnosus</name>
    <dbReference type="NCBI Taxonomy" id="1234261"/>
    <lineage>
        <taxon>Eukaryota</taxon>
        <taxon>Metazoa</taxon>
        <taxon>Spiralia</taxon>
        <taxon>Gnathifera</taxon>
        <taxon>Rotifera</taxon>
        <taxon>Eurotatoria</taxon>
        <taxon>Bdelloidea</taxon>
        <taxon>Philodinida</taxon>
        <taxon>Philodinidae</taxon>
        <taxon>Didymodactylos</taxon>
    </lineage>
</organism>
<evidence type="ECO:0000256" key="8">
    <source>
        <dbReference type="ARBA" id="ARBA00023242"/>
    </source>
</evidence>
<keyword evidence="7" id="KW-0675">Receptor</keyword>
<dbReference type="Proteomes" id="UP000663829">
    <property type="component" value="Unassembled WGS sequence"/>
</dbReference>
<keyword evidence="12" id="KW-1185">Reference proteome</keyword>
<dbReference type="GO" id="GO:0008270">
    <property type="term" value="F:zinc ion binding"/>
    <property type="evidence" value="ECO:0007669"/>
    <property type="project" value="UniProtKB-KW"/>
</dbReference>
<dbReference type="PANTHER" id="PTHR24082">
    <property type="entry name" value="NUCLEAR HORMONE RECEPTOR"/>
    <property type="match status" value="1"/>
</dbReference>
<evidence type="ECO:0000256" key="6">
    <source>
        <dbReference type="ARBA" id="ARBA00023163"/>
    </source>
</evidence>
<dbReference type="GO" id="GO:0000122">
    <property type="term" value="P:negative regulation of transcription by RNA polymerase II"/>
    <property type="evidence" value="ECO:0007669"/>
    <property type="project" value="TreeGrafter"/>
</dbReference>
<evidence type="ECO:0000259" key="9">
    <source>
        <dbReference type="PROSITE" id="PS51030"/>
    </source>
</evidence>
<dbReference type="PROSITE" id="PS00031">
    <property type="entry name" value="NUCLEAR_REC_DBD_1"/>
    <property type="match status" value="1"/>
</dbReference>
<evidence type="ECO:0000256" key="7">
    <source>
        <dbReference type="ARBA" id="ARBA00023170"/>
    </source>
</evidence>
<dbReference type="InterPro" id="IPR001628">
    <property type="entry name" value="Znf_hrmn_rcpt"/>
</dbReference>
<reference evidence="10" key="1">
    <citation type="submission" date="2021-02" db="EMBL/GenBank/DDBJ databases">
        <authorList>
            <person name="Nowell W R."/>
        </authorList>
    </citation>
    <scope>NUCLEOTIDE SEQUENCE</scope>
</reference>
<evidence type="ECO:0000313" key="11">
    <source>
        <dbReference type="EMBL" id="CAF3987377.1"/>
    </source>
</evidence>
<dbReference type="InterPro" id="IPR035500">
    <property type="entry name" value="NHR-like_dom_sf"/>
</dbReference>
<dbReference type="GO" id="GO:0000978">
    <property type="term" value="F:RNA polymerase II cis-regulatory region sequence-specific DNA binding"/>
    <property type="evidence" value="ECO:0007669"/>
    <property type="project" value="TreeGrafter"/>
</dbReference>
<evidence type="ECO:0000256" key="1">
    <source>
        <dbReference type="ARBA" id="ARBA00022723"/>
    </source>
</evidence>
<keyword evidence="6" id="KW-0804">Transcription</keyword>
<evidence type="ECO:0000256" key="4">
    <source>
        <dbReference type="ARBA" id="ARBA00023015"/>
    </source>
</evidence>
<comment type="caution">
    <text evidence="10">The sequence shown here is derived from an EMBL/GenBank/DDBJ whole genome shotgun (WGS) entry which is preliminary data.</text>
</comment>
<evidence type="ECO:0000256" key="2">
    <source>
        <dbReference type="ARBA" id="ARBA00022771"/>
    </source>
</evidence>
<dbReference type="InterPro" id="IPR050234">
    <property type="entry name" value="Nuclear_hormone_rcpt_NR1"/>
</dbReference>
<keyword evidence="3" id="KW-0862">Zinc</keyword>
<dbReference type="OrthoDB" id="6352325at2759"/>